<evidence type="ECO:0000313" key="3">
    <source>
        <dbReference type="Proteomes" id="UP000514509"/>
    </source>
</evidence>
<keyword evidence="1" id="KW-0812">Transmembrane</keyword>
<evidence type="ECO:0000313" key="2">
    <source>
        <dbReference type="EMBL" id="QMU31316.1"/>
    </source>
</evidence>
<feature type="transmembrane region" description="Helical" evidence="1">
    <location>
        <begin position="12"/>
        <end position="30"/>
    </location>
</feature>
<organism evidence="2 3">
    <name type="scientific">Adhaeribacter radiodurans</name>
    <dbReference type="NCBI Taxonomy" id="2745197"/>
    <lineage>
        <taxon>Bacteria</taxon>
        <taxon>Pseudomonadati</taxon>
        <taxon>Bacteroidota</taxon>
        <taxon>Cytophagia</taxon>
        <taxon>Cytophagales</taxon>
        <taxon>Hymenobacteraceae</taxon>
        <taxon>Adhaeribacter</taxon>
    </lineage>
</organism>
<keyword evidence="1" id="KW-0472">Membrane</keyword>
<gene>
    <name evidence="2" type="ORF">HUW48_26260</name>
</gene>
<feature type="transmembrane region" description="Helical" evidence="1">
    <location>
        <begin position="74"/>
        <end position="92"/>
    </location>
</feature>
<dbReference type="AlphaFoldDB" id="A0A7L7LEN5"/>
<accession>A0A7L7LEN5</accession>
<dbReference type="Proteomes" id="UP000514509">
    <property type="component" value="Chromosome"/>
</dbReference>
<keyword evidence="3" id="KW-1185">Reference proteome</keyword>
<reference evidence="2 3" key="1">
    <citation type="submission" date="2020-08" db="EMBL/GenBank/DDBJ databases">
        <title>Adhaeribacter dokdonensis sp. nov., isolated from the rhizosphere of Elymus tsukushiensis, a plant native to the Dokdo Islands, Republic of Korea.</title>
        <authorList>
            <person name="Ghim S.Y."/>
        </authorList>
    </citation>
    <scope>NUCLEOTIDE SEQUENCE [LARGE SCALE GENOMIC DNA]</scope>
    <source>
        <strain evidence="2 3">KUDC8001</strain>
    </source>
</reference>
<protein>
    <submittedName>
        <fullName evidence="2">Uncharacterized protein</fullName>
    </submittedName>
</protein>
<proteinExistence type="predicted"/>
<dbReference type="EMBL" id="CP055153">
    <property type="protein sequence ID" value="QMU31316.1"/>
    <property type="molecule type" value="Genomic_DNA"/>
</dbReference>
<dbReference type="RefSeq" id="WP_182413752.1">
    <property type="nucleotide sequence ID" value="NZ_CP055153.1"/>
</dbReference>
<sequence length="225" mass="25727">MSQTPFTKVEIFVIYLILGLIIFGIVLSRTDPYWFEFTYAVEDGFIEWMTVLPLLASMIISLKRLLKLYKTRNWLFSLTLLGIAVFSFFAAGEELSWGQRLFHLESSTFFEKNNAQHETNIHNLIIGGQSINILVFSRLLIIVAALYLLGLPILYQRSVVVSSFVNRAGIPVARGYQIIAFLTVFILISLCPLGKRAELLEFGGCYLYFLIVQFPKNRNIYALPH</sequence>
<feature type="transmembrane region" description="Helical" evidence="1">
    <location>
        <begin position="45"/>
        <end position="62"/>
    </location>
</feature>
<keyword evidence="1" id="KW-1133">Transmembrane helix</keyword>
<feature type="transmembrane region" description="Helical" evidence="1">
    <location>
        <begin position="176"/>
        <end position="195"/>
    </location>
</feature>
<name>A0A7L7LEN5_9BACT</name>
<dbReference type="KEGG" id="add:HUW48_26260"/>
<feature type="transmembrane region" description="Helical" evidence="1">
    <location>
        <begin position="133"/>
        <end position="155"/>
    </location>
</feature>
<evidence type="ECO:0000256" key="1">
    <source>
        <dbReference type="SAM" id="Phobius"/>
    </source>
</evidence>